<dbReference type="RefSeq" id="WP_090633729.1">
    <property type="nucleotide sequence ID" value="NZ_CVRB01000002.1"/>
</dbReference>
<dbReference type="PRINTS" id="PR00598">
    <property type="entry name" value="HTHMARR"/>
</dbReference>
<evidence type="ECO:0000259" key="4">
    <source>
        <dbReference type="PROSITE" id="PS50995"/>
    </source>
</evidence>
<keyword evidence="3" id="KW-0804">Transcription</keyword>
<dbReference type="PANTHER" id="PTHR42756:SF1">
    <property type="entry name" value="TRANSCRIPTIONAL REPRESSOR OF EMRAB OPERON"/>
    <property type="match status" value="1"/>
</dbReference>
<gene>
    <name evidence="5" type="ORF">BN000_01956</name>
</gene>
<feature type="domain" description="HTH marR-type" evidence="4">
    <location>
        <begin position="11"/>
        <end position="145"/>
    </location>
</feature>
<dbReference type="Gene3D" id="1.10.10.10">
    <property type="entry name" value="Winged helix-like DNA-binding domain superfamily/Winged helix DNA-binding domain"/>
    <property type="match status" value="1"/>
</dbReference>
<keyword evidence="6" id="KW-1185">Reference proteome</keyword>
<dbReference type="SMART" id="SM00347">
    <property type="entry name" value="HTH_MARR"/>
    <property type="match status" value="1"/>
</dbReference>
<dbReference type="GO" id="GO:0003700">
    <property type="term" value="F:DNA-binding transcription factor activity"/>
    <property type="evidence" value="ECO:0007669"/>
    <property type="project" value="InterPro"/>
</dbReference>
<accession>A0A0U1NVM7</accession>
<dbReference type="Proteomes" id="UP000199087">
    <property type="component" value="Unassembled WGS sequence"/>
</dbReference>
<evidence type="ECO:0000313" key="6">
    <source>
        <dbReference type="Proteomes" id="UP000199087"/>
    </source>
</evidence>
<evidence type="ECO:0000256" key="2">
    <source>
        <dbReference type="ARBA" id="ARBA00023125"/>
    </source>
</evidence>
<dbReference type="InterPro" id="IPR023187">
    <property type="entry name" value="Tscrpt_reg_MarR-type_CS"/>
</dbReference>
<dbReference type="SUPFAM" id="SSF46785">
    <property type="entry name" value="Winged helix' DNA-binding domain"/>
    <property type="match status" value="1"/>
</dbReference>
<dbReference type="STRING" id="1499688.BN000_01956"/>
<dbReference type="InterPro" id="IPR000835">
    <property type="entry name" value="HTH_MarR-typ"/>
</dbReference>
<reference evidence="6" key="1">
    <citation type="submission" date="2015-05" db="EMBL/GenBank/DDBJ databases">
        <authorList>
            <person name="Urmite Genomes"/>
        </authorList>
    </citation>
    <scope>NUCLEOTIDE SEQUENCE [LARGE SCALE GENOMIC DNA]</scope>
    <source>
        <strain evidence="6">LF1</strain>
    </source>
</reference>
<evidence type="ECO:0000256" key="3">
    <source>
        <dbReference type="ARBA" id="ARBA00023163"/>
    </source>
</evidence>
<proteinExistence type="predicted"/>
<name>A0A0U1NVM7_9BACI</name>
<dbReference type="PANTHER" id="PTHR42756">
    <property type="entry name" value="TRANSCRIPTIONAL REGULATOR, MARR"/>
    <property type="match status" value="1"/>
</dbReference>
<dbReference type="InterPro" id="IPR036390">
    <property type="entry name" value="WH_DNA-bd_sf"/>
</dbReference>
<evidence type="ECO:0000256" key="1">
    <source>
        <dbReference type="ARBA" id="ARBA00023015"/>
    </source>
</evidence>
<keyword evidence="2" id="KW-0238">DNA-binding</keyword>
<keyword evidence="1" id="KW-0805">Transcription regulation</keyword>
<protein>
    <submittedName>
        <fullName evidence="5">MarR family transcriptional regulator</fullName>
    </submittedName>
</protein>
<dbReference type="Pfam" id="PF12802">
    <property type="entry name" value="MarR_2"/>
    <property type="match status" value="1"/>
</dbReference>
<dbReference type="AlphaFoldDB" id="A0A0U1NVM7"/>
<dbReference type="PROSITE" id="PS50995">
    <property type="entry name" value="HTH_MARR_2"/>
    <property type="match status" value="1"/>
</dbReference>
<dbReference type="EMBL" id="CVRB01000002">
    <property type="protein sequence ID" value="CRK82035.1"/>
    <property type="molecule type" value="Genomic_DNA"/>
</dbReference>
<dbReference type="InterPro" id="IPR036388">
    <property type="entry name" value="WH-like_DNA-bd_sf"/>
</dbReference>
<evidence type="ECO:0000313" key="5">
    <source>
        <dbReference type="EMBL" id="CRK82035.1"/>
    </source>
</evidence>
<sequence length="152" mass="17061">MDYNDENVKKAVEVLQSFLAVTKTTTKFTQQNAESLGLSLLQLGIVNHLNSTPGLTLKELTQKLQSSKSTVSINVDGLVEIGYVKRQPSSDDRREVNLFLTVEGIEVSNKSIKNAYSYRAMILALEKMEDKDVNQLLNLHNQLLSHLEKVEL</sequence>
<dbReference type="GO" id="GO:0003677">
    <property type="term" value="F:DNA binding"/>
    <property type="evidence" value="ECO:0007669"/>
    <property type="project" value="UniProtKB-KW"/>
</dbReference>
<organism evidence="5 6">
    <name type="scientific">Neobacillus massiliamazoniensis</name>
    <dbReference type="NCBI Taxonomy" id="1499688"/>
    <lineage>
        <taxon>Bacteria</taxon>
        <taxon>Bacillati</taxon>
        <taxon>Bacillota</taxon>
        <taxon>Bacilli</taxon>
        <taxon>Bacillales</taxon>
        <taxon>Bacillaceae</taxon>
        <taxon>Neobacillus</taxon>
    </lineage>
</organism>
<dbReference type="PROSITE" id="PS01117">
    <property type="entry name" value="HTH_MARR_1"/>
    <property type="match status" value="1"/>
</dbReference>
<dbReference type="OrthoDB" id="2352979at2"/>